<keyword evidence="2" id="KW-0325">Glycoprotein</keyword>
<dbReference type="GeneID" id="103274933"/>
<dbReference type="InterPro" id="IPR007110">
    <property type="entry name" value="Ig-like_dom"/>
</dbReference>
<evidence type="ECO:0000313" key="7">
    <source>
        <dbReference type="Proteomes" id="UP000189704"/>
    </source>
</evidence>
<feature type="chain" id="PRO_5018075923" evidence="5">
    <location>
        <begin position="35"/>
        <end position="244"/>
    </location>
</feature>
<dbReference type="FunFam" id="2.60.40.10:FF:000340">
    <property type="entry name" value="Carcinoembryonic antigen-related cell adhesion molecule 1"/>
    <property type="match status" value="1"/>
</dbReference>
<dbReference type="SMART" id="SM00408">
    <property type="entry name" value="IGc2"/>
    <property type="match status" value="2"/>
</dbReference>
<evidence type="ECO:0000313" key="8">
    <source>
        <dbReference type="RefSeq" id="XP_021561767.1"/>
    </source>
</evidence>
<dbReference type="RefSeq" id="XP_021561767.1">
    <property type="nucleotide sequence ID" value="XM_021706092.1"/>
</dbReference>
<keyword evidence="7" id="KW-1185">Reference proteome</keyword>
<dbReference type="Proteomes" id="UP000189704">
    <property type="component" value="Unplaced"/>
</dbReference>
<evidence type="ECO:0000256" key="2">
    <source>
        <dbReference type="ARBA" id="ARBA00023180"/>
    </source>
</evidence>
<dbReference type="InterPro" id="IPR003599">
    <property type="entry name" value="Ig_sub"/>
</dbReference>
<dbReference type="GO" id="GO:0002682">
    <property type="term" value="P:regulation of immune system process"/>
    <property type="evidence" value="ECO:0007669"/>
    <property type="project" value="TreeGrafter"/>
</dbReference>
<evidence type="ECO:0000256" key="1">
    <source>
        <dbReference type="ARBA" id="ARBA00022729"/>
    </source>
</evidence>
<dbReference type="GO" id="GO:0009986">
    <property type="term" value="C:cell surface"/>
    <property type="evidence" value="ECO:0007669"/>
    <property type="project" value="TreeGrafter"/>
</dbReference>
<dbReference type="Pfam" id="PF13927">
    <property type="entry name" value="Ig_3"/>
    <property type="match status" value="1"/>
</dbReference>
<dbReference type="GO" id="GO:0007165">
    <property type="term" value="P:signal transduction"/>
    <property type="evidence" value="ECO:0007669"/>
    <property type="project" value="TreeGrafter"/>
</dbReference>
<feature type="domain" description="Ig-like" evidence="6">
    <location>
        <begin position="147"/>
        <end position="232"/>
    </location>
</feature>
<dbReference type="PROSITE" id="PS50835">
    <property type="entry name" value="IG_LIKE"/>
    <property type="match status" value="1"/>
</dbReference>
<sequence>MAPYTTLPHRGHVPWQGLLLTASLLTFWNPPTTAQVMVESVPFNVAEGKDVLLLVHNLPQNVAGYVWYKGEGVEASNRIVAYVISTQVHVLGPAHSGRETIYPNGSLLFQNVTQEDTGYYTLHITNRMLQTYQATGQFHVHRSVAQPLIRASSTTIMESEGPVLLACHTNDAATFIQWIFNNQTMQVTERTRLIWGHRVVIIAPVKREDAGEYQCRVSNLVSSSQSDPFMLNVKYKASKSLPTS</sequence>
<dbReference type="FunFam" id="2.60.40.10:FF:000244">
    <property type="entry name" value="carcinoembryonic antigen-related cell adhesion molecule 16"/>
    <property type="match status" value="1"/>
</dbReference>
<evidence type="ECO:0000256" key="5">
    <source>
        <dbReference type="SAM" id="SignalP"/>
    </source>
</evidence>
<dbReference type="InterPro" id="IPR003598">
    <property type="entry name" value="Ig_sub2"/>
</dbReference>
<dbReference type="SUPFAM" id="SSF48726">
    <property type="entry name" value="Immunoglobulin"/>
    <property type="match status" value="2"/>
</dbReference>
<dbReference type="InterPro" id="IPR013783">
    <property type="entry name" value="Ig-like_fold"/>
</dbReference>
<keyword evidence="1 5" id="KW-0732">Signal</keyword>
<evidence type="ECO:0000256" key="3">
    <source>
        <dbReference type="ARBA" id="ARBA00023319"/>
    </source>
</evidence>
<organism evidence="7 8">
    <name type="scientific">Carlito syrichta</name>
    <name type="common">Philippine tarsier</name>
    <name type="synonym">Tarsius syrichta</name>
    <dbReference type="NCBI Taxonomy" id="1868482"/>
    <lineage>
        <taxon>Eukaryota</taxon>
        <taxon>Metazoa</taxon>
        <taxon>Chordata</taxon>
        <taxon>Craniata</taxon>
        <taxon>Vertebrata</taxon>
        <taxon>Euteleostomi</taxon>
        <taxon>Mammalia</taxon>
        <taxon>Eutheria</taxon>
        <taxon>Euarchontoglires</taxon>
        <taxon>Primates</taxon>
        <taxon>Haplorrhini</taxon>
        <taxon>Tarsiiformes</taxon>
        <taxon>Tarsiidae</taxon>
        <taxon>Carlito</taxon>
    </lineage>
</organism>
<dbReference type="GO" id="GO:0005886">
    <property type="term" value="C:plasma membrane"/>
    <property type="evidence" value="ECO:0007669"/>
    <property type="project" value="TreeGrafter"/>
</dbReference>
<keyword evidence="3" id="KW-0393">Immunoglobulin domain</keyword>
<dbReference type="OrthoDB" id="6353782at2759"/>
<dbReference type="InterPro" id="IPR036179">
    <property type="entry name" value="Ig-like_dom_sf"/>
</dbReference>
<evidence type="ECO:0000259" key="6">
    <source>
        <dbReference type="PROSITE" id="PS50835"/>
    </source>
</evidence>
<protein>
    <submittedName>
        <fullName evidence="8">Carcinoembryonic antigen-related cell adhesion molecule 21-like</fullName>
    </submittedName>
</protein>
<dbReference type="KEGG" id="csyr:103274933"/>
<dbReference type="Pfam" id="PF07686">
    <property type="entry name" value="V-set"/>
    <property type="match status" value="1"/>
</dbReference>
<reference evidence="8" key="1">
    <citation type="submission" date="2025-08" db="UniProtKB">
        <authorList>
            <consortium name="RefSeq"/>
        </authorList>
    </citation>
    <scope>IDENTIFICATION</scope>
</reference>
<dbReference type="CDD" id="cd05774">
    <property type="entry name" value="IgV_CEACAM_D1"/>
    <property type="match status" value="1"/>
</dbReference>
<dbReference type="InterPro" id="IPR013106">
    <property type="entry name" value="Ig_V-set"/>
</dbReference>
<proteinExistence type="inferred from homology"/>
<dbReference type="GO" id="GO:1990782">
    <property type="term" value="F:protein tyrosine kinase binding"/>
    <property type="evidence" value="ECO:0007669"/>
    <property type="project" value="TreeGrafter"/>
</dbReference>
<evidence type="ECO:0000256" key="4">
    <source>
        <dbReference type="ARBA" id="ARBA00038222"/>
    </source>
</evidence>
<gene>
    <name evidence="8" type="primary">LOC103274933</name>
</gene>
<dbReference type="PANTHER" id="PTHR44427">
    <property type="entry name" value="CARCINOEMBRYONIC ANTIGEN-RELATED CELL ADHESION MOLECULE 19"/>
    <property type="match status" value="1"/>
</dbReference>
<accession>A0A3Q0DHB7</accession>
<name>A0A3Q0DHB7_CARSF</name>
<dbReference type="Gene3D" id="2.60.40.10">
    <property type="entry name" value="Immunoglobulins"/>
    <property type="match status" value="2"/>
</dbReference>
<feature type="signal peptide" evidence="5">
    <location>
        <begin position="1"/>
        <end position="34"/>
    </location>
</feature>
<dbReference type="SMART" id="SM00409">
    <property type="entry name" value="IG"/>
    <property type="match status" value="2"/>
</dbReference>
<dbReference type="InterPro" id="IPR050831">
    <property type="entry name" value="CEA_cell_adhesion"/>
</dbReference>
<dbReference type="PANTHER" id="PTHR44427:SF1">
    <property type="entry name" value="CARCINOEMBRYONIC ANTIGEN-RELATED CELL ADHESION MOLECULE 1"/>
    <property type="match status" value="1"/>
</dbReference>
<dbReference type="AlphaFoldDB" id="A0A3Q0DHB7"/>
<comment type="similarity">
    <text evidence="4">Belongs to the immunoglobulin superfamily. CEA family.</text>
</comment>